<dbReference type="Gene3D" id="3.40.50.11190">
    <property type="match status" value="1"/>
</dbReference>
<sequence length="385" mass="44695">MKRILFYASNSVGLGHLRRVSLIAEAVPKKNPRTEVKFVVLTNYPHFLDEAGFSYIQLEPPKNELLKNNYQKLEQVKKNNNKKLEKVIGDYQPEIIAVDVFLFGFSFPWAILKPRFDKIKKVLIIRFGSAKNYYKILRQNNNLINSFDKIIIPHSEEEISRLLSKKDYLEIKKEAKFEITGPIIKKINKQNIVDCKKRYRINKNNFLLTVALGGGGELTNANCESPQKIVQEVINAYARIKQIIPDLKLIICLGPAFKHQKYIKNKIKNYPEIKLVSFERYLPELLSISDLIIASAGYNICNEIIQAKTPAILMPLNRNSDEQYERANFLKNMGIVKVFDFKSKKKFFKIFSDCFKELKTMRQNFEKIPKQKQGDKEAVKVILNL</sequence>
<evidence type="ECO:0000313" key="2">
    <source>
        <dbReference type="EMBL" id="PIP15127.1"/>
    </source>
</evidence>
<dbReference type="PANTHER" id="PTHR21015:SF22">
    <property type="entry name" value="GLYCOSYLTRANSFERASE"/>
    <property type="match status" value="1"/>
</dbReference>
<dbReference type="Gene3D" id="3.40.50.2000">
    <property type="entry name" value="Glycogen Phosphorylase B"/>
    <property type="match status" value="1"/>
</dbReference>
<dbReference type="Proteomes" id="UP000231025">
    <property type="component" value="Unassembled WGS sequence"/>
</dbReference>
<comment type="caution">
    <text evidence="2">The sequence shown here is derived from an EMBL/GenBank/DDBJ whole genome shotgun (WGS) entry which is preliminary data.</text>
</comment>
<reference evidence="2 3" key="1">
    <citation type="submission" date="2017-09" db="EMBL/GenBank/DDBJ databases">
        <title>Depth-based differentiation of microbial function through sediment-hosted aquifers and enrichment of novel symbionts in the deep terrestrial subsurface.</title>
        <authorList>
            <person name="Probst A.J."/>
            <person name="Ladd B."/>
            <person name="Jarett J.K."/>
            <person name="Geller-Mcgrath D.E."/>
            <person name="Sieber C.M."/>
            <person name="Emerson J.B."/>
            <person name="Anantharaman K."/>
            <person name="Thomas B.C."/>
            <person name="Malmstrom R."/>
            <person name="Stieglmeier M."/>
            <person name="Klingl A."/>
            <person name="Woyke T."/>
            <person name="Ryan C.M."/>
            <person name="Banfield J.F."/>
        </authorList>
    </citation>
    <scope>NUCLEOTIDE SEQUENCE [LARGE SCALE GENOMIC DNA]</scope>
    <source>
        <strain evidence="2">CG23_combo_of_CG06-09_8_20_14_all_35_49</strain>
    </source>
</reference>
<accession>A0A2G9Y7D0</accession>
<dbReference type="EMBL" id="PCRE01000017">
    <property type="protein sequence ID" value="PIP15127.1"/>
    <property type="molecule type" value="Genomic_DNA"/>
</dbReference>
<feature type="domain" description="Glycosyl transferase family 28 C-terminal" evidence="1">
    <location>
        <begin position="228"/>
        <end position="379"/>
    </location>
</feature>
<proteinExistence type="predicted"/>
<dbReference type="PANTHER" id="PTHR21015">
    <property type="entry name" value="UDP-N-ACETYLGLUCOSAMINE--N-ACETYLMURAMYL-(PENTAPEPTIDE) PYROPHOSPHORYL-UNDECAPRENOL N-ACETYLGLUCOSAMINE TRANSFERASE 1"/>
    <property type="match status" value="1"/>
</dbReference>
<organism evidence="2 3">
    <name type="scientific">Candidatus Roizmanbacteria bacterium CG23_combo_of_CG06-09_8_20_14_all_35_49</name>
    <dbReference type="NCBI Taxonomy" id="1974863"/>
    <lineage>
        <taxon>Bacteria</taxon>
        <taxon>Candidatus Roizmaniibacteriota</taxon>
    </lineage>
</organism>
<dbReference type="InterPro" id="IPR007235">
    <property type="entry name" value="Glyco_trans_28_C"/>
</dbReference>
<dbReference type="Pfam" id="PF04101">
    <property type="entry name" value="Glyco_tran_28_C"/>
    <property type="match status" value="1"/>
</dbReference>
<evidence type="ECO:0000313" key="3">
    <source>
        <dbReference type="Proteomes" id="UP000231025"/>
    </source>
</evidence>
<dbReference type="GO" id="GO:0016758">
    <property type="term" value="F:hexosyltransferase activity"/>
    <property type="evidence" value="ECO:0007669"/>
    <property type="project" value="InterPro"/>
</dbReference>
<dbReference type="SUPFAM" id="SSF53756">
    <property type="entry name" value="UDP-Glycosyltransferase/glycogen phosphorylase"/>
    <property type="match status" value="2"/>
</dbReference>
<protein>
    <recommendedName>
        <fullName evidence="1">Glycosyl transferase family 28 C-terminal domain-containing protein</fullName>
    </recommendedName>
</protein>
<dbReference type="AlphaFoldDB" id="A0A2G9Y7D0"/>
<gene>
    <name evidence="2" type="ORF">COX47_01385</name>
</gene>
<name>A0A2G9Y7D0_9BACT</name>
<evidence type="ECO:0000259" key="1">
    <source>
        <dbReference type="Pfam" id="PF04101"/>
    </source>
</evidence>